<dbReference type="NCBIfam" id="TIGR00215">
    <property type="entry name" value="lpxB"/>
    <property type="match status" value="1"/>
</dbReference>
<evidence type="ECO:0000256" key="3">
    <source>
        <dbReference type="ARBA" id="ARBA00012687"/>
    </source>
</evidence>
<dbReference type="HAMAP" id="MF_00392">
    <property type="entry name" value="LpxB"/>
    <property type="match status" value="1"/>
</dbReference>
<dbReference type="UniPathway" id="UPA00973"/>
<evidence type="ECO:0000256" key="5">
    <source>
        <dbReference type="ARBA" id="ARBA00022516"/>
    </source>
</evidence>
<keyword evidence="13" id="KW-1185">Reference proteome</keyword>
<keyword evidence="8 11" id="KW-0808">Transferase</keyword>
<dbReference type="RefSeq" id="WP_053332498.1">
    <property type="nucleotide sequence ID" value="NZ_JSWE01000058.1"/>
</dbReference>
<gene>
    <name evidence="12" type="primary">lpxB_2</name>
    <name evidence="11" type="synonym">lpxB</name>
    <name evidence="12" type="ORF">NF27_CG01700</name>
</gene>
<evidence type="ECO:0000256" key="10">
    <source>
        <dbReference type="ARBA" id="ARBA00048975"/>
    </source>
</evidence>
<keyword evidence="6 11" id="KW-0441">Lipid A biosynthesis</keyword>
<reference evidence="12 13" key="1">
    <citation type="submission" date="2014-11" db="EMBL/GenBank/DDBJ databases">
        <title>A Rickettsiales Symbiont of Amoebae With Ancient Features.</title>
        <authorList>
            <person name="Schulz F."/>
            <person name="Martijn J."/>
            <person name="Wascher F."/>
            <person name="Kostanjsek R."/>
            <person name="Ettema T.J."/>
            <person name="Horn M."/>
        </authorList>
    </citation>
    <scope>NUCLEOTIDE SEQUENCE [LARGE SCALE GENOMIC DNA]</scope>
    <source>
        <strain evidence="12 13">UWC36</strain>
    </source>
</reference>
<evidence type="ECO:0000256" key="8">
    <source>
        <dbReference type="ARBA" id="ARBA00022679"/>
    </source>
</evidence>
<evidence type="ECO:0000256" key="7">
    <source>
        <dbReference type="ARBA" id="ARBA00022676"/>
    </source>
</evidence>
<accession>A0A0C1R136</accession>
<comment type="similarity">
    <text evidence="2 11">Belongs to the LpxB family.</text>
</comment>
<comment type="pathway">
    <text evidence="11">Bacterial outer membrane biogenesis; LPS lipid A biosynthesis.</text>
</comment>
<dbReference type="STRING" id="86105.NF27_CG01700"/>
<keyword evidence="7 11" id="KW-0328">Glycosyltransferase</keyword>
<dbReference type="SUPFAM" id="SSF53756">
    <property type="entry name" value="UDP-Glycosyltransferase/glycogen phosphorylase"/>
    <property type="match status" value="1"/>
</dbReference>
<evidence type="ECO:0000256" key="11">
    <source>
        <dbReference type="HAMAP-Rule" id="MF_00392"/>
    </source>
</evidence>
<evidence type="ECO:0000256" key="2">
    <source>
        <dbReference type="ARBA" id="ARBA00007868"/>
    </source>
</evidence>
<evidence type="ECO:0000313" key="12">
    <source>
        <dbReference type="EMBL" id="KIE05990.1"/>
    </source>
</evidence>
<organism evidence="12 13">
    <name type="scientific">Candidatus Jidaibacter acanthamoebae</name>
    <dbReference type="NCBI Taxonomy" id="86105"/>
    <lineage>
        <taxon>Bacteria</taxon>
        <taxon>Pseudomonadati</taxon>
        <taxon>Pseudomonadota</taxon>
        <taxon>Alphaproteobacteria</taxon>
        <taxon>Rickettsiales</taxon>
        <taxon>Candidatus Midichloriaceae</taxon>
        <taxon>Candidatus Jidaibacter</taxon>
    </lineage>
</organism>
<keyword evidence="9 11" id="KW-0443">Lipid metabolism</keyword>
<protein>
    <recommendedName>
        <fullName evidence="4 11">Lipid-A-disaccharide synthase</fullName>
        <ecNumber evidence="3 11">2.4.1.182</ecNumber>
    </recommendedName>
</protein>
<dbReference type="EC" id="2.4.1.182" evidence="3 11"/>
<name>A0A0C1R136_9RICK</name>
<sequence length="382" mass="43316">MPPKIFIIAGEPSGDLIGANLINSLKLLLPNCSIYGVGGSKMISQGLNSIFDIEEISIMGYIEVLPKIFKIKKLLTKTYQEIIKINPDVIITIDSPGFNLRLIKRLRKYFGNKIKIINYVAPSVWAYKPERIYRVKALYDHQLLILPIEKPYFDTIGFPSTFVGHPILEEPLVQSLSKEETYTKYNIPLKNKLLTIMPGSRKGELKKHISIFIEALKDIKEKQPNITLFIPTLPHLEEILKNEFGQFSPLISSNSKIKDELLFASDIALVKSGTSSLELMRYNLPMIVAYKVSSLTAFILKFFITTKYFALPNIILQEEVVPELIQDKCTAGNISNALYALLNNKEKQDYQKEKFNLALNMFNVKNGEKPSMLAAKKIAELL</sequence>
<dbReference type="PANTHER" id="PTHR30372">
    <property type="entry name" value="LIPID-A-DISACCHARIDE SYNTHASE"/>
    <property type="match status" value="1"/>
</dbReference>
<dbReference type="CDD" id="cd01635">
    <property type="entry name" value="Glycosyltransferase_GTB-type"/>
    <property type="match status" value="1"/>
</dbReference>
<comment type="function">
    <text evidence="1 11">Condensation of UDP-2,3-diacylglucosamine and 2,3-diacylglucosamine-1-phosphate to form lipid A disaccharide, a precursor of lipid A, a phosphorylated glycolipid that anchors the lipopolysaccharide to the outer membrane of the cell.</text>
</comment>
<dbReference type="PANTHER" id="PTHR30372:SF4">
    <property type="entry name" value="LIPID-A-DISACCHARIDE SYNTHASE, MITOCHONDRIAL-RELATED"/>
    <property type="match status" value="1"/>
</dbReference>
<evidence type="ECO:0000256" key="6">
    <source>
        <dbReference type="ARBA" id="ARBA00022556"/>
    </source>
</evidence>
<dbReference type="GO" id="GO:0008915">
    <property type="term" value="F:lipid-A-disaccharide synthase activity"/>
    <property type="evidence" value="ECO:0007669"/>
    <property type="project" value="UniProtKB-UniRule"/>
</dbReference>
<dbReference type="Pfam" id="PF02684">
    <property type="entry name" value="LpxB"/>
    <property type="match status" value="1"/>
</dbReference>
<comment type="catalytic activity">
    <reaction evidence="10 11">
        <text>a lipid X + a UDP-2-N,3-O-bis[(3R)-3-hydroxyacyl]-alpha-D-glucosamine = a lipid A disaccharide + UDP + H(+)</text>
        <dbReference type="Rhea" id="RHEA:67828"/>
        <dbReference type="ChEBI" id="CHEBI:15378"/>
        <dbReference type="ChEBI" id="CHEBI:58223"/>
        <dbReference type="ChEBI" id="CHEBI:137748"/>
        <dbReference type="ChEBI" id="CHEBI:176338"/>
        <dbReference type="ChEBI" id="CHEBI:176343"/>
        <dbReference type="EC" id="2.4.1.182"/>
    </reaction>
</comment>
<evidence type="ECO:0000313" key="13">
    <source>
        <dbReference type="Proteomes" id="UP000031258"/>
    </source>
</evidence>
<keyword evidence="5 11" id="KW-0444">Lipid biosynthesis</keyword>
<comment type="caution">
    <text evidence="12">The sequence shown here is derived from an EMBL/GenBank/DDBJ whole genome shotgun (WGS) entry which is preliminary data.</text>
</comment>
<dbReference type="Proteomes" id="UP000031258">
    <property type="component" value="Unassembled WGS sequence"/>
</dbReference>
<dbReference type="GO" id="GO:0016020">
    <property type="term" value="C:membrane"/>
    <property type="evidence" value="ECO:0007669"/>
    <property type="project" value="GOC"/>
</dbReference>
<dbReference type="AlphaFoldDB" id="A0A0C1R136"/>
<dbReference type="GO" id="GO:0009245">
    <property type="term" value="P:lipid A biosynthetic process"/>
    <property type="evidence" value="ECO:0007669"/>
    <property type="project" value="UniProtKB-UniRule"/>
</dbReference>
<dbReference type="GO" id="GO:0005543">
    <property type="term" value="F:phospholipid binding"/>
    <property type="evidence" value="ECO:0007669"/>
    <property type="project" value="TreeGrafter"/>
</dbReference>
<dbReference type="OrthoDB" id="9801642at2"/>
<dbReference type="EMBL" id="JSWE01000058">
    <property type="protein sequence ID" value="KIE05990.1"/>
    <property type="molecule type" value="Genomic_DNA"/>
</dbReference>
<evidence type="ECO:0000256" key="4">
    <source>
        <dbReference type="ARBA" id="ARBA00020902"/>
    </source>
</evidence>
<dbReference type="InterPro" id="IPR003835">
    <property type="entry name" value="Glyco_trans_19"/>
</dbReference>
<dbReference type="PATRIC" id="fig|86105.3.peg.406"/>
<evidence type="ECO:0000256" key="9">
    <source>
        <dbReference type="ARBA" id="ARBA00023098"/>
    </source>
</evidence>
<evidence type="ECO:0000256" key="1">
    <source>
        <dbReference type="ARBA" id="ARBA00002056"/>
    </source>
</evidence>
<proteinExistence type="inferred from homology"/>